<keyword evidence="4" id="KW-1185">Reference proteome</keyword>
<protein>
    <submittedName>
        <fullName evidence="3">Uncharacterized protein</fullName>
    </submittedName>
</protein>
<keyword evidence="2" id="KW-0732">Signal</keyword>
<name>A0A1W0WPK0_HYPEX</name>
<feature type="chain" id="PRO_5012506503" evidence="2">
    <location>
        <begin position="30"/>
        <end position="168"/>
    </location>
</feature>
<gene>
    <name evidence="3" type="ORF">BV898_08826</name>
</gene>
<comment type="caution">
    <text evidence="3">The sequence shown here is derived from an EMBL/GenBank/DDBJ whole genome shotgun (WGS) entry which is preliminary data.</text>
</comment>
<evidence type="ECO:0000313" key="4">
    <source>
        <dbReference type="Proteomes" id="UP000192578"/>
    </source>
</evidence>
<feature type="region of interest" description="Disordered" evidence="1">
    <location>
        <begin position="66"/>
        <end position="91"/>
    </location>
</feature>
<evidence type="ECO:0000256" key="1">
    <source>
        <dbReference type="SAM" id="MobiDB-lite"/>
    </source>
</evidence>
<feature type="compositionally biased region" description="Low complexity" evidence="1">
    <location>
        <begin position="77"/>
        <end position="91"/>
    </location>
</feature>
<proteinExistence type="predicted"/>
<dbReference type="OrthoDB" id="10613929at2759"/>
<organism evidence="3 4">
    <name type="scientific">Hypsibius exemplaris</name>
    <name type="common">Freshwater tardigrade</name>
    <dbReference type="NCBI Taxonomy" id="2072580"/>
    <lineage>
        <taxon>Eukaryota</taxon>
        <taxon>Metazoa</taxon>
        <taxon>Ecdysozoa</taxon>
        <taxon>Tardigrada</taxon>
        <taxon>Eutardigrada</taxon>
        <taxon>Parachela</taxon>
        <taxon>Hypsibioidea</taxon>
        <taxon>Hypsibiidae</taxon>
        <taxon>Hypsibius</taxon>
    </lineage>
</organism>
<sequence length="168" mass="19254">MRIHGVSEVALWAAFLCLSGGVLLHSVAAQSALDEPANFEEEPYYPMLRRHWSRMRQVNPGMRSLMSVPVPRAGKRSSPPYLLADSSSSPSDAIEPLAANTLQYYPVPVPPVEYSVEPTEDTPVNHDDDEDLTMMRSKKFWPKYWTTFVRSPSQYWTDGHQQRPYWRL</sequence>
<dbReference type="EMBL" id="MTYJ01000066">
    <property type="protein sequence ID" value="OQV17109.1"/>
    <property type="molecule type" value="Genomic_DNA"/>
</dbReference>
<accession>A0A1W0WPK0</accession>
<reference evidence="4" key="1">
    <citation type="submission" date="2017-01" db="EMBL/GenBank/DDBJ databases">
        <title>Comparative genomics of anhydrobiosis in the tardigrade Hypsibius dujardini.</title>
        <authorList>
            <person name="Yoshida Y."/>
            <person name="Koutsovoulos G."/>
            <person name="Laetsch D."/>
            <person name="Stevens L."/>
            <person name="Kumar S."/>
            <person name="Horikawa D."/>
            <person name="Ishino K."/>
            <person name="Komine S."/>
            <person name="Tomita M."/>
            <person name="Blaxter M."/>
            <person name="Arakawa K."/>
        </authorList>
    </citation>
    <scope>NUCLEOTIDE SEQUENCE [LARGE SCALE GENOMIC DNA]</scope>
    <source>
        <strain evidence="4">Z151</strain>
    </source>
</reference>
<dbReference type="Proteomes" id="UP000192578">
    <property type="component" value="Unassembled WGS sequence"/>
</dbReference>
<dbReference type="AlphaFoldDB" id="A0A1W0WPK0"/>
<evidence type="ECO:0000313" key="3">
    <source>
        <dbReference type="EMBL" id="OQV17109.1"/>
    </source>
</evidence>
<evidence type="ECO:0000256" key="2">
    <source>
        <dbReference type="SAM" id="SignalP"/>
    </source>
</evidence>
<feature type="signal peptide" evidence="2">
    <location>
        <begin position="1"/>
        <end position="29"/>
    </location>
</feature>